<dbReference type="GO" id="GO:0000981">
    <property type="term" value="F:DNA-binding transcription factor activity, RNA polymerase II-specific"/>
    <property type="evidence" value="ECO:0007669"/>
    <property type="project" value="TreeGrafter"/>
</dbReference>
<name>A0A2G9QE17_AQUCT</name>
<reference evidence="2" key="1">
    <citation type="journal article" date="2017" name="Nat. Commun.">
        <title>The North American bullfrog draft genome provides insight into hormonal regulation of long noncoding RNA.</title>
        <authorList>
            <person name="Hammond S.A."/>
            <person name="Warren R.L."/>
            <person name="Vandervalk B.P."/>
            <person name="Kucuk E."/>
            <person name="Khan H."/>
            <person name="Gibb E.A."/>
            <person name="Pandoh P."/>
            <person name="Kirk H."/>
            <person name="Zhao Y."/>
            <person name="Jones M."/>
            <person name="Mungall A.J."/>
            <person name="Coope R."/>
            <person name="Pleasance S."/>
            <person name="Moore R.A."/>
            <person name="Holt R.A."/>
            <person name="Round J.M."/>
            <person name="Ohora S."/>
            <person name="Walle B.V."/>
            <person name="Veldhoen N."/>
            <person name="Helbing C.C."/>
            <person name="Birol I."/>
        </authorList>
    </citation>
    <scope>NUCLEOTIDE SEQUENCE [LARGE SCALE GENOMIC DNA]</scope>
</reference>
<gene>
    <name evidence="1" type="ORF">AB205_0113510</name>
</gene>
<protein>
    <submittedName>
        <fullName evidence="1">Uncharacterized protein</fullName>
    </submittedName>
</protein>
<sequence>MDSSEQALINSPHQHRRIHQELSFSSSRSAMVSNMASILDGTGDCRPKLSTPLLHTMSMPSSAPISTVSDKFHHPYHHPHHHHQQLSGNVCGSFSLIRDVRGIPSMNNLYSPYKDMTGMGQSLSPLTATPVGNNLGSIHNSQQSCSAHTAMLARGYQHLFRGLATTPSAMMSHLSGMHHPGHSGHAQSYGPVLTFSHDMPPSSSRFQLSNFGQLEEIDTKEVVQRITAEIKKVQHPPDYLHPEGAVPVPGTLSHLLRTPILGVN</sequence>
<organism evidence="1 2">
    <name type="scientific">Aquarana catesbeiana</name>
    <name type="common">American bullfrog</name>
    <name type="synonym">Rana catesbeiana</name>
    <dbReference type="NCBI Taxonomy" id="8400"/>
    <lineage>
        <taxon>Eukaryota</taxon>
        <taxon>Metazoa</taxon>
        <taxon>Chordata</taxon>
        <taxon>Craniata</taxon>
        <taxon>Vertebrata</taxon>
        <taxon>Euteleostomi</taxon>
        <taxon>Amphibia</taxon>
        <taxon>Batrachia</taxon>
        <taxon>Anura</taxon>
        <taxon>Neobatrachia</taxon>
        <taxon>Ranoidea</taxon>
        <taxon>Ranidae</taxon>
        <taxon>Aquarana</taxon>
    </lineage>
</organism>
<accession>A0A2G9QE17</accession>
<dbReference type="OrthoDB" id="10068888at2759"/>
<dbReference type="PANTHER" id="PTHR14057">
    <property type="entry name" value="TRANSCRIPTION FACTOR ONECUT"/>
    <property type="match status" value="1"/>
</dbReference>
<dbReference type="GO" id="GO:0000978">
    <property type="term" value="F:RNA polymerase II cis-regulatory region sequence-specific DNA binding"/>
    <property type="evidence" value="ECO:0007669"/>
    <property type="project" value="TreeGrafter"/>
</dbReference>
<dbReference type="AlphaFoldDB" id="A0A2G9QE17"/>
<dbReference type="GO" id="GO:0005634">
    <property type="term" value="C:nucleus"/>
    <property type="evidence" value="ECO:0007669"/>
    <property type="project" value="TreeGrafter"/>
</dbReference>
<dbReference type="Proteomes" id="UP000228934">
    <property type="component" value="Unassembled WGS sequence"/>
</dbReference>
<keyword evidence="2" id="KW-1185">Reference proteome</keyword>
<proteinExistence type="predicted"/>
<evidence type="ECO:0000313" key="2">
    <source>
        <dbReference type="Proteomes" id="UP000228934"/>
    </source>
</evidence>
<dbReference type="EMBL" id="KZ009466">
    <property type="protein sequence ID" value="PIO13869.1"/>
    <property type="molecule type" value="Genomic_DNA"/>
</dbReference>
<dbReference type="InterPro" id="IPR051649">
    <property type="entry name" value="CUT_Homeobox"/>
</dbReference>
<dbReference type="PANTHER" id="PTHR14057:SF10">
    <property type="entry name" value="ONE CUT DOMAIN FAMILY MEMBER 2"/>
    <property type="match status" value="1"/>
</dbReference>
<evidence type="ECO:0000313" key="1">
    <source>
        <dbReference type="EMBL" id="PIO13869.1"/>
    </source>
</evidence>